<keyword evidence="2" id="KW-1185">Reference proteome</keyword>
<evidence type="ECO:0000313" key="2">
    <source>
        <dbReference type="Proteomes" id="UP001054837"/>
    </source>
</evidence>
<sequence length="381" mass="44148">MTSTGCGSSFIQIETMQVVEDGVESFEKLVANISNNNLVLLTCDTVTSNPVRKCFESVFYREEKEVEENEMCENTPQPKANEAFGEIIANLRPNFPEKRGLHRPFCTGDDRLRRNHPDFNDYSEKDVKITAAISQNILCLVWAGDISTMERFFTQNFSWRTVQNRSRCKSDSKALSYYQQSETRVGIKRNYHPFAKYDEITYVPKVLSASQSKDTLFEFKDDKRLVHVNEFAANRFKQLCFVILYSKSDAFMRIINGDFKEKEMNHIVCYDEIFSKRIMDHKLNHFVPESLILLYQQFQKKNYKCLENRTLNSCMTSTTVKKYANASSTSFELFPRITVSLPHQVVRQLWRDPPRSSSANFDASFAVVTHPNSPLQLLEVP</sequence>
<protein>
    <submittedName>
        <fullName evidence="1">Uncharacterized protein</fullName>
    </submittedName>
</protein>
<gene>
    <name evidence="1" type="primary">AVEN_121938_1</name>
    <name evidence="1" type="ORF">CDAR_410701</name>
</gene>
<organism evidence="1 2">
    <name type="scientific">Caerostris darwini</name>
    <dbReference type="NCBI Taxonomy" id="1538125"/>
    <lineage>
        <taxon>Eukaryota</taxon>
        <taxon>Metazoa</taxon>
        <taxon>Ecdysozoa</taxon>
        <taxon>Arthropoda</taxon>
        <taxon>Chelicerata</taxon>
        <taxon>Arachnida</taxon>
        <taxon>Araneae</taxon>
        <taxon>Araneomorphae</taxon>
        <taxon>Entelegynae</taxon>
        <taxon>Araneoidea</taxon>
        <taxon>Araneidae</taxon>
        <taxon>Caerostris</taxon>
    </lineage>
</organism>
<name>A0AAV4P3G9_9ARAC</name>
<dbReference type="AlphaFoldDB" id="A0AAV4P3G9"/>
<dbReference type="Proteomes" id="UP001054837">
    <property type="component" value="Unassembled WGS sequence"/>
</dbReference>
<dbReference type="EMBL" id="BPLQ01002298">
    <property type="protein sequence ID" value="GIX91125.1"/>
    <property type="molecule type" value="Genomic_DNA"/>
</dbReference>
<accession>A0AAV4P3G9</accession>
<reference evidence="1 2" key="1">
    <citation type="submission" date="2021-06" db="EMBL/GenBank/DDBJ databases">
        <title>Caerostris darwini draft genome.</title>
        <authorList>
            <person name="Kono N."/>
            <person name="Arakawa K."/>
        </authorList>
    </citation>
    <scope>NUCLEOTIDE SEQUENCE [LARGE SCALE GENOMIC DNA]</scope>
</reference>
<comment type="caution">
    <text evidence="1">The sequence shown here is derived from an EMBL/GenBank/DDBJ whole genome shotgun (WGS) entry which is preliminary data.</text>
</comment>
<proteinExistence type="predicted"/>
<evidence type="ECO:0000313" key="1">
    <source>
        <dbReference type="EMBL" id="GIX91125.1"/>
    </source>
</evidence>